<dbReference type="InterPro" id="IPR010997">
    <property type="entry name" value="HRDC-like_sf"/>
</dbReference>
<dbReference type="RefSeq" id="WP_146370106.1">
    <property type="nucleotide sequence ID" value="NZ_SJPP01000001.1"/>
</dbReference>
<dbReference type="CDD" id="cd06142">
    <property type="entry name" value="RNaseD_exo"/>
    <property type="match status" value="1"/>
</dbReference>
<dbReference type="GO" id="GO:0003676">
    <property type="term" value="F:nucleic acid binding"/>
    <property type="evidence" value="ECO:0007669"/>
    <property type="project" value="InterPro"/>
</dbReference>
<gene>
    <name evidence="2" type="primary">rnd</name>
    <name evidence="2" type="ORF">CA54_14920</name>
</gene>
<dbReference type="Proteomes" id="UP000320735">
    <property type="component" value="Unassembled WGS sequence"/>
</dbReference>
<accession>A0A5C6BKP7</accession>
<dbReference type="InterPro" id="IPR002562">
    <property type="entry name" value="3'-5'_exonuclease_dom"/>
</dbReference>
<dbReference type="Gene3D" id="1.10.150.80">
    <property type="entry name" value="HRDC domain"/>
    <property type="match status" value="2"/>
</dbReference>
<dbReference type="SUPFAM" id="SSF53098">
    <property type="entry name" value="Ribonuclease H-like"/>
    <property type="match status" value="1"/>
</dbReference>
<sequence>MSDELIVKQEDFAELCDHIRQSGLVAFDTEFVSEYTFRPQLCLLQFATADRQVAVDPFELEDLTPWWDLMTDEKTTIVVHGGREEVRFCVNLAGKRPQKLIDVQIAQGLIGLSFPLGHTALLSRVLGVEVYGKETRTDWRRRPLSDKQVHYAIEDVRHLLDVWRTQQATLEKRGRSSWAVAEFERMIDEIDAERTRENWRRLSGVNSLRSRDLAVARELYEWRSNEAEKRDRPARKILRDDLLIDVAKRQPQTVNDLLATRDMNRGPFYRDMAPSILEAIARGRNLPKVEWPKQIRKEKERDEQILGKLLSIALANRCAEQDVSMQLVGTTSDLKQLVRWHVYDKENGTVPRIAQGWRAEVCGDLLTDLLDGKITMRVGDLQSNHPIVFDEPE</sequence>
<dbReference type="Pfam" id="PF01612">
    <property type="entry name" value="DNA_pol_A_exo1"/>
    <property type="match status" value="1"/>
</dbReference>
<dbReference type="InterPro" id="IPR044876">
    <property type="entry name" value="HRDC_dom_sf"/>
</dbReference>
<feature type="domain" description="HRDC" evidence="1">
    <location>
        <begin position="209"/>
        <end position="290"/>
    </location>
</feature>
<comment type="caution">
    <text evidence="2">The sequence shown here is derived from an EMBL/GenBank/DDBJ whole genome shotgun (WGS) entry which is preliminary data.</text>
</comment>
<evidence type="ECO:0000313" key="3">
    <source>
        <dbReference type="Proteomes" id="UP000320735"/>
    </source>
</evidence>
<evidence type="ECO:0000259" key="1">
    <source>
        <dbReference type="PROSITE" id="PS50967"/>
    </source>
</evidence>
<keyword evidence="3" id="KW-1185">Reference proteome</keyword>
<dbReference type="GO" id="GO:0033890">
    <property type="term" value="F:ribonuclease D activity"/>
    <property type="evidence" value="ECO:0007669"/>
    <property type="project" value="UniProtKB-EC"/>
</dbReference>
<reference evidence="2 3" key="1">
    <citation type="submission" date="2019-02" db="EMBL/GenBank/DDBJ databases">
        <title>Deep-cultivation of Planctomycetes and their phenomic and genomic characterization uncovers novel biology.</title>
        <authorList>
            <person name="Wiegand S."/>
            <person name="Jogler M."/>
            <person name="Boedeker C."/>
            <person name="Pinto D."/>
            <person name="Vollmers J."/>
            <person name="Rivas-Marin E."/>
            <person name="Kohn T."/>
            <person name="Peeters S.H."/>
            <person name="Heuer A."/>
            <person name="Rast P."/>
            <person name="Oberbeckmann S."/>
            <person name="Bunk B."/>
            <person name="Jeske O."/>
            <person name="Meyerdierks A."/>
            <person name="Storesund J.E."/>
            <person name="Kallscheuer N."/>
            <person name="Luecker S."/>
            <person name="Lage O.M."/>
            <person name="Pohl T."/>
            <person name="Merkel B.J."/>
            <person name="Hornburger P."/>
            <person name="Mueller R.-W."/>
            <person name="Bruemmer F."/>
            <person name="Labrenz M."/>
            <person name="Spormann A.M."/>
            <person name="Op Den Camp H."/>
            <person name="Overmann J."/>
            <person name="Amann R."/>
            <person name="Jetten M.S.M."/>
            <person name="Mascher T."/>
            <person name="Medema M.H."/>
            <person name="Devos D.P."/>
            <person name="Kaster A.-K."/>
            <person name="Ovreas L."/>
            <person name="Rohde M."/>
            <person name="Galperin M.Y."/>
            <person name="Jogler C."/>
        </authorList>
    </citation>
    <scope>NUCLEOTIDE SEQUENCE [LARGE SCALE GENOMIC DNA]</scope>
    <source>
        <strain evidence="2 3">CA54</strain>
    </source>
</reference>
<dbReference type="OrthoDB" id="9800549at2"/>
<dbReference type="InterPro" id="IPR012337">
    <property type="entry name" value="RNaseH-like_sf"/>
</dbReference>
<name>A0A5C6BKP7_9PLAN</name>
<dbReference type="GO" id="GO:0006139">
    <property type="term" value="P:nucleobase-containing compound metabolic process"/>
    <property type="evidence" value="ECO:0007669"/>
    <property type="project" value="InterPro"/>
</dbReference>
<dbReference type="SMART" id="SM00341">
    <property type="entry name" value="HRDC"/>
    <property type="match status" value="1"/>
</dbReference>
<dbReference type="Pfam" id="PF00570">
    <property type="entry name" value="HRDC"/>
    <property type="match status" value="1"/>
</dbReference>
<dbReference type="EMBL" id="SJPP01000001">
    <property type="protein sequence ID" value="TWU12668.1"/>
    <property type="molecule type" value="Genomic_DNA"/>
</dbReference>
<dbReference type="PANTHER" id="PTHR47649:SF1">
    <property type="entry name" value="RIBONUCLEASE D"/>
    <property type="match status" value="1"/>
</dbReference>
<dbReference type="Gene3D" id="3.30.420.10">
    <property type="entry name" value="Ribonuclease H-like superfamily/Ribonuclease H"/>
    <property type="match status" value="1"/>
</dbReference>
<dbReference type="EC" id="3.1.13.5" evidence="2"/>
<dbReference type="GO" id="GO:0008408">
    <property type="term" value="F:3'-5' exonuclease activity"/>
    <property type="evidence" value="ECO:0007669"/>
    <property type="project" value="InterPro"/>
</dbReference>
<dbReference type="GO" id="GO:0000166">
    <property type="term" value="F:nucleotide binding"/>
    <property type="evidence" value="ECO:0007669"/>
    <property type="project" value="InterPro"/>
</dbReference>
<dbReference type="AlphaFoldDB" id="A0A5C6BKP7"/>
<keyword evidence="2" id="KW-0378">Hydrolase</keyword>
<dbReference type="InterPro" id="IPR036397">
    <property type="entry name" value="RNaseH_sf"/>
</dbReference>
<organism evidence="2 3">
    <name type="scientific">Symmachiella macrocystis</name>
    <dbReference type="NCBI Taxonomy" id="2527985"/>
    <lineage>
        <taxon>Bacteria</taxon>
        <taxon>Pseudomonadati</taxon>
        <taxon>Planctomycetota</taxon>
        <taxon>Planctomycetia</taxon>
        <taxon>Planctomycetales</taxon>
        <taxon>Planctomycetaceae</taxon>
        <taxon>Symmachiella</taxon>
    </lineage>
</organism>
<dbReference type="InterPro" id="IPR051086">
    <property type="entry name" value="RNase_D-like"/>
</dbReference>
<protein>
    <submittedName>
        <fullName evidence="2">Ribonuclease D</fullName>
        <ecNumber evidence="2">3.1.13.5</ecNumber>
    </submittedName>
</protein>
<evidence type="ECO:0000313" key="2">
    <source>
        <dbReference type="EMBL" id="TWU12668.1"/>
    </source>
</evidence>
<dbReference type="SUPFAM" id="SSF47819">
    <property type="entry name" value="HRDC-like"/>
    <property type="match status" value="2"/>
</dbReference>
<dbReference type="SMART" id="SM00474">
    <property type="entry name" value="35EXOc"/>
    <property type="match status" value="1"/>
</dbReference>
<proteinExistence type="predicted"/>
<dbReference type="PANTHER" id="PTHR47649">
    <property type="entry name" value="RIBONUCLEASE D"/>
    <property type="match status" value="1"/>
</dbReference>
<dbReference type="PROSITE" id="PS50967">
    <property type="entry name" value="HRDC"/>
    <property type="match status" value="1"/>
</dbReference>
<dbReference type="InterPro" id="IPR002121">
    <property type="entry name" value="HRDC_dom"/>
</dbReference>